<proteinExistence type="predicted"/>
<organism evidence="2 3">
    <name type="scientific">Collinsella tanakaei YIT 12063</name>
    <dbReference type="NCBI Taxonomy" id="742742"/>
    <lineage>
        <taxon>Bacteria</taxon>
        <taxon>Bacillati</taxon>
        <taxon>Actinomycetota</taxon>
        <taxon>Coriobacteriia</taxon>
        <taxon>Coriobacteriales</taxon>
        <taxon>Coriobacteriaceae</taxon>
        <taxon>Collinsella</taxon>
    </lineage>
</organism>
<evidence type="ECO:0000256" key="1">
    <source>
        <dbReference type="SAM" id="SignalP"/>
    </source>
</evidence>
<dbReference type="OrthoDB" id="9804511at2"/>
<dbReference type="GeneID" id="62758768"/>
<dbReference type="Proteomes" id="UP000004830">
    <property type="component" value="Unassembled WGS sequence"/>
</dbReference>
<dbReference type="RefSeq" id="WP_009141069.1">
    <property type="nucleotide sequence ID" value="NZ_JH126469.1"/>
</dbReference>
<sequence length="147" mass="15017">MTACVNKKSKRVAAVVTASLVGALSIGAPAVALAANVNLLAEGAVEAFNQGKVVLNDTDATLEYTGKKAEITATSVTPVSAGEIKLAGNDDYRVYFVKADEKGSPTTTRTDAVEPGSYFVCVEAKGGDYKGGKAYAGFTVTGKSLSS</sequence>
<name>G1WI71_9ACTN</name>
<accession>G1WI71</accession>
<protein>
    <submittedName>
        <fullName evidence="2">Uncharacterized protein</fullName>
    </submittedName>
</protein>
<evidence type="ECO:0000313" key="2">
    <source>
        <dbReference type="EMBL" id="EGX71134.1"/>
    </source>
</evidence>
<feature type="signal peptide" evidence="1">
    <location>
        <begin position="1"/>
        <end position="34"/>
    </location>
</feature>
<dbReference type="HOGENOM" id="CLU_1781309_0_0_11"/>
<gene>
    <name evidence="2" type="ORF">HMPREF9452_01034</name>
</gene>
<keyword evidence="1" id="KW-0732">Signal</keyword>
<feature type="chain" id="PRO_5003426084" evidence="1">
    <location>
        <begin position="35"/>
        <end position="147"/>
    </location>
</feature>
<dbReference type="EMBL" id="ADLS01000012">
    <property type="protein sequence ID" value="EGX71134.1"/>
    <property type="molecule type" value="Genomic_DNA"/>
</dbReference>
<feature type="non-terminal residue" evidence="2">
    <location>
        <position position="147"/>
    </location>
</feature>
<keyword evidence="3" id="KW-1185">Reference proteome</keyword>
<dbReference type="AlphaFoldDB" id="G1WI71"/>
<reference evidence="2 3" key="1">
    <citation type="submission" date="2011-06" db="EMBL/GenBank/DDBJ databases">
        <title>The Genome Sequence of Collinsella tanakaei YIT 12063.</title>
        <authorList>
            <consortium name="The Broad Institute Genome Sequencing Platform"/>
            <person name="Earl A."/>
            <person name="Ward D."/>
            <person name="Feldgarden M."/>
            <person name="Gevers D."/>
            <person name="Morotomi M."/>
            <person name="Young S.K."/>
            <person name="Zeng Q."/>
            <person name="Gargeya S."/>
            <person name="Fitzgerald M."/>
            <person name="Haas B."/>
            <person name="Abouelleil A."/>
            <person name="Alvarado L."/>
            <person name="Arachchi H.M."/>
            <person name="Berlin A."/>
            <person name="Brown A."/>
            <person name="Chapman S.B."/>
            <person name="Chen Z."/>
            <person name="Dunbar C."/>
            <person name="Freedman E."/>
            <person name="Gearin G."/>
            <person name="Gellesch M."/>
            <person name="Goldberg J."/>
            <person name="Griggs A."/>
            <person name="Gujja S."/>
            <person name="Heiman D."/>
            <person name="Howarth C."/>
            <person name="Larson L."/>
            <person name="Lui A."/>
            <person name="MacDonald P.J.P."/>
            <person name="Mehta T."/>
            <person name="Montmayeur A."/>
            <person name="Murphy C."/>
            <person name="Neiman D."/>
            <person name="Pearson M."/>
            <person name="Priest M."/>
            <person name="Roberts A."/>
            <person name="Saif S."/>
            <person name="Shea T."/>
            <person name="Shenoy N."/>
            <person name="Sisk P."/>
            <person name="Stolte C."/>
            <person name="Sykes S."/>
            <person name="Wortman J."/>
            <person name="Nusbaum C."/>
            <person name="Birren B."/>
        </authorList>
    </citation>
    <scope>NUCLEOTIDE SEQUENCE [LARGE SCALE GENOMIC DNA]</scope>
    <source>
        <strain evidence="2 3">YIT 12063</strain>
    </source>
</reference>
<evidence type="ECO:0000313" key="3">
    <source>
        <dbReference type="Proteomes" id="UP000004830"/>
    </source>
</evidence>
<comment type="caution">
    <text evidence="2">The sequence shown here is derived from an EMBL/GenBank/DDBJ whole genome shotgun (WGS) entry which is preliminary data.</text>
</comment>